<reference evidence="1" key="1">
    <citation type="submission" date="2016-01" db="EMBL/GenBank/DDBJ databases">
        <authorList>
            <person name="Peeters Charlotte."/>
        </authorList>
    </citation>
    <scope>NUCLEOTIDE SEQUENCE</scope>
    <source>
        <strain evidence="1">LMG 22936</strain>
    </source>
</reference>
<gene>
    <name evidence="1" type="ORF">AWB66_02044</name>
</gene>
<name>A0A158H7B2_9BURK</name>
<protein>
    <recommendedName>
        <fullName evidence="3">Replication protein O</fullName>
    </recommendedName>
</protein>
<dbReference type="Proteomes" id="UP000054717">
    <property type="component" value="Unassembled WGS sequence"/>
</dbReference>
<evidence type="ECO:0000313" key="1">
    <source>
        <dbReference type="EMBL" id="SAL39981.1"/>
    </source>
</evidence>
<proteinExistence type="predicted"/>
<organism evidence="1 2">
    <name type="scientific">Caballeronia telluris</name>
    <dbReference type="NCBI Taxonomy" id="326475"/>
    <lineage>
        <taxon>Bacteria</taxon>
        <taxon>Pseudomonadati</taxon>
        <taxon>Pseudomonadota</taxon>
        <taxon>Betaproteobacteria</taxon>
        <taxon>Burkholderiales</taxon>
        <taxon>Burkholderiaceae</taxon>
        <taxon>Caballeronia</taxon>
    </lineage>
</organism>
<keyword evidence="2" id="KW-1185">Reference proteome</keyword>
<dbReference type="STRING" id="326475.AWB66_02044"/>
<comment type="caution">
    <text evidence="1">The sequence shown here is derived from an EMBL/GenBank/DDBJ whole genome shotgun (WGS) entry which is preliminary data.</text>
</comment>
<evidence type="ECO:0008006" key="3">
    <source>
        <dbReference type="Google" id="ProtNLM"/>
    </source>
</evidence>
<sequence length="408" mass="45454">MLIAQLPVAGEDDDRLRATKSNNSSQDHAALQEYACDRSNLPWIIFRAAHRANHIAALPARSRSLLAALARTVDANRPFAAIFARRELLTGRALQSMRTFYRSLDDLECEGFIARPPQKRHGDAGLFGRAYLHLTEKAAALLGLVEEPTARADPLASTSAAQATRDSTSLSLRVPCASVADGAIYKDLNPTTQKRQPASLPADLHRLLSLGFHQFLIFKLMREARLQSKRLSDVVEVTWDHLKHAQHPISYLRALLRSPVDFTHHIRAKVAARVEIERANAKAERIRAEVQHHAGGIFFDSSNERRFVLSEDGTEITVHHCREMKARVRTGNWAEEFVAALEGGVLEPATFQRETAFTSKLAATEEGQSVRRQMPKPVRTAAIAQSLSDMKRLLQHACARQLLPARLT</sequence>
<accession>A0A158H7B2</accession>
<dbReference type="RefSeq" id="WP_125469704.1">
    <property type="nucleotide sequence ID" value="NZ_FCNZ02000006.1"/>
</dbReference>
<evidence type="ECO:0000313" key="2">
    <source>
        <dbReference type="Proteomes" id="UP000054717"/>
    </source>
</evidence>
<dbReference type="AlphaFoldDB" id="A0A158H7B2"/>
<dbReference type="EMBL" id="FCNZ02000006">
    <property type="protein sequence ID" value="SAL39981.1"/>
    <property type="molecule type" value="Genomic_DNA"/>
</dbReference>